<reference evidence="3 4" key="1">
    <citation type="submission" date="2024-05" db="EMBL/GenBank/DDBJ databases">
        <authorList>
            <person name="Wallberg A."/>
        </authorList>
    </citation>
    <scope>NUCLEOTIDE SEQUENCE [LARGE SCALE GENOMIC DNA]</scope>
</reference>
<feature type="domain" description="Peptidase S1" evidence="2">
    <location>
        <begin position="66"/>
        <end position="114"/>
    </location>
</feature>
<dbReference type="Pfam" id="PF00089">
    <property type="entry name" value="Trypsin"/>
    <property type="match status" value="1"/>
</dbReference>
<dbReference type="GO" id="GO:0004252">
    <property type="term" value="F:serine-type endopeptidase activity"/>
    <property type="evidence" value="ECO:0007669"/>
    <property type="project" value="InterPro"/>
</dbReference>
<protein>
    <recommendedName>
        <fullName evidence="2">Peptidase S1 domain-containing protein</fullName>
    </recommendedName>
</protein>
<dbReference type="InterPro" id="IPR018114">
    <property type="entry name" value="TRYPSIN_HIS"/>
</dbReference>
<feature type="non-terminal residue" evidence="3">
    <location>
        <position position="116"/>
    </location>
</feature>
<dbReference type="InterPro" id="IPR043504">
    <property type="entry name" value="Peptidase_S1_PA_chymotrypsin"/>
</dbReference>
<gene>
    <name evidence="3" type="ORF">MNOR_LOCUS40269</name>
</gene>
<dbReference type="EMBL" id="CAXKWB010119385">
    <property type="protein sequence ID" value="CAL4236565.1"/>
    <property type="molecule type" value="Genomic_DNA"/>
</dbReference>
<dbReference type="GO" id="GO:0006508">
    <property type="term" value="P:proteolysis"/>
    <property type="evidence" value="ECO:0007669"/>
    <property type="project" value="InterPro"/>
</dbReference>
<accession>A0AAV2SPZ4</accession>
<dbReference type="Proteomes" id="UP001497623">
    <property type="component" value="Unassembled WGS sequence"/>
</dbReference>
<keyword evidence="1" id="KW-1015">Disulfide bond</keyword>
<organism evidence="3 4">
    <name type="scientific">Meganyctiphanes norvegica</name>
    <name type="common">Northern krill</name>
    <name type="synonym">Thysanopoda norvegica</name>
    <dbReference type="NCBI Taxonomy" id="48144"/>
    <lineage>
        <taxon>Eukaryota</taxon>
        <taxon>Metazoa</taxon>
        <taxon>Ecdysozoa</taxon>
        <taxon>Arthropoda</taxon>
        <taxon>Crustacea</taxon>
        <taxon>Multicrustacea</taxon>
        <taxon>Malacostraca</taxon>
        <taxon>Eumalacostraca</taxon>
        <taxon>Eucarida</taxon>
        <taxon>Euphausiacea</taxon>
        <taxon>Euphausiidae</taxon>
        <taxon>Meganyctiphanes</taxon>
    </lineage>
</organism>
<evidence type="ECO:0000313" key="3">
    <source>
        <dbReference type="EMBL" id="CAL4236565.1"/>
    </source>
</evidence>
<proteinExistence type="predicted"/>
<dbReference type="InterPro" id="IPR001254">
    <property type="entry name" value="Trypsin_dom"/>
</dbReference>
<evidence type="ECO:0000313" key="4">
    <source>
        <dbReference type="Proteomes" id="UP001497623"/>
    </source>
</evidence>
<comment type="caution">
    <text evidence="3">The sequence shown here is derived from an EMBL/GenBank/DDBJ whole genome shotgun (WGS) entry which is preliminary data.</text>
</comment>
<dbReference type="PROSITE" id="PS00134">
    <property type="entry name" value="TRYPSIN_HIS"/>
    <property type="match status" value="1"/>
</dbReference>
<name>A0AAV2SPZ4_MEGNR</name>
<dbReference type="AlphaFoldDB" id="A0AAV2SPZ4"/>
<sequence length="116" mass="12947">MCVCVFGGHNLPPTCQSFQLESKDRSCTKTSSMHPRPSLLPRALPPSISTPRTCGISSNFDVGERIHNGRPSISGLYPWMVLFSFFSSFHERNLPCGGTLVSKRWVLTAAHCFRYI</sequence>
<dbReference type="PANTHER" id="PTHR24252:SF21">
    <property type="entry name" value="TRANSMEMBRANE SERINE PROTEASE 12"/>
    <property type="match status" value="1"/>
</dbReference>
<dbReference type="Gene3D" id="2.40.10.10">
    <property type="entry name" value="Trypsin-like serine proteases"/>
    <property type="match status" value="1"/>
</dbReference>
<dbReference type="PANTHER" id="PTHR24252">
    <property type="entry name" value="ACROSIN-RELATED"/>
    <property type="match status" value="1"/>
</dbReference>
<evidence type="ECO:0000256" key="1">
    <source>
        <dbReference type="ARBA" id="ARBA00023157"/>
    </source>
</evidence>
<evidence type="ECO:0000259" key="2">
    <source>
        <dbReference type="Pfam" id="PF00089"/>
    </source>
</evidence>
<dbReference type="InterPro" id="IPR009003">
    <property type="entry name" value="Peptidase_S1_PA"/>
</dbReference>
<dbReference type="SUPFAM" id="SSF50494">
    <property type="entry name" value="Trypsin-like serine proteases"/>
    <property type="match status" value="1"/>
</dbReference>
<keyword evidence="4" id="KW-1185">Reference proteome</keyword>